<reference evidence="1 2" key="1">
    <citation type="journal article" date="2016" name="Mol. Biol. Evol.">
        <title>Comparative Genomics of Early-Diverging Mushroom-Forming Fungi Provides Insights into the Origins of Lignocellulose Decay Capabilities.</title>
        <authorList>
            <person name="Nagy L.G."/>
            <person name="Riley R."/>
            <person name="Tritt A."/>
            <person name="Adam C."/>
            <person name="Daum C."/>
            <person name="Floudas D."/>
            <person name="Sun H."/>
            <person name="Yadav J.S."/>
            <person name="Pangilinan J."/>
            <person name="Larsson K.H."/>
            <person name="Matsuura K."/>
            <person name="Barry K."/>
            <person name="Labutti K."/>
            <person name="Kuo R."/>
            <person name="Ohm R.A."/>
            <person name="Bhattacharya S.S."/>
            <person name="Shirouzu T."/>
            <person name="Yoshinaga Y."/>
            <person name="Martin F.M."/>
            <person name="Grigoriev I.V."/>
            <person name="Hibbett D.S."/>
        </authorList>
    </citation>
    <scope>NUCLEOTIDE SEQUENCE [LARGE SCALE GENOMIC DNA]</scope>
    <source>
        <strain evidence="1 2">TUFC12733</strain>
    </source>
</reference>
<dbReference type="Proteomes" id="UP000076738">
    <property type="component" value="Unassembled WGS sequence"/>
</dbReference>
<keyword evidence="2" id="KW-1185">Reference proteome</keyword>
<dbReference type="STRING" id="1330018.A0A167J3M6"/>
<organism evidence="1 2">
    <name type="scientific">Calocera viscosa (strain TUFC12733)</name>
    <dbReference type="NCBI Taxonomy" id="1330018"/>
    <lineage>
        <taxon>Eukaryota</taxon>
        <taxon>Fungi</taxon>
        <taxon>Dikarya</taxon>
        <taxon>Basidiomycota</taxon>
        <taxon>Agaricomycotina</taxon>
        <taxon>Dacrymycetes</taxon>
        <taxon>Dacrymycetales</taxon>
        <taxon>Dacrymycetaceae</taxon>
        <taxon>Calocera</taxon>
    </lineage>
</organism>
<proteinExistence type="predicted"/>
<dbReference type="InterPro" id="IPR023214">
    <property type="entry name" value="HAD_sf"/>
</dbReference>
<gene>
    <name evidence="1" type="ORF">CALVIDRAFT_540211</name>
</gene>
<dbReference type="AlphaFoldDB" id="A0A167J3M6"/>
<name>A0A167J3M6_CALVF</name>
<evidence type="ECO:0000313" key="2">
    <source>
        <dbReference type="Proteomes" id="UP000076738"/>
    </source>
</evidence>
<dbReference type="EMBL" id="KV417303">
    <property type="protein sequence ID" value="KZO93219.1"/>
    <property type="molecule type" value="Genomic_DNA"/>
</dbReference>
<dbReference type="Gene3D" id="3.40.50.1000">
    <property type="entry name" value="HAD superfamily/HAD-like"/>
    <property type="match status" value="1"/>
</dbReference>
<evidence type="ECO:0000313" key="1">
    <source>
        <dbReference type="EMBL" id="KZO93219.1"/>
    </source>
</evidence>
<accession>A0A167J3M6</accession>
<protein>
    <submittedName>
        <fullName evidence="1">Uncharacterized protein</fullName>
    </submittedName>
</protein>
<sequence>MEGRGGRDGWRRCEERFGRGAVDCGFVRVLVKTGKYRQGDERKGVKPPDLVVESFAEFVEMLLE</sequence>
<dbReference type="Pfam" id="PF13242">
    <property type="entry name" value="Hydrolase_like"/>
    <property type="match status" value="1"/>
</dbReference>